<accession>A0A0X3TXS1</accession>
<keyword evidence="4 7" id="KW-0812">Transmembrane</keyword>
<dbReference type="PANTHER" id="PTHR34856">
    <property type="entry name" value="PROTEIN NRFD"/>
    <property type="match status" value="1"/>
</dbReference>
<dbReference type="STRING" id="1685379.AVO45_05560"/>
<evidence type="ECO:0000256" key="3">
    <source>
        <dbReference type="ARBA" id="ARBA00022475"/>
    </source>
</evidence>
<evidence type="ECO:0000256" key="6">
    <source>
        <dbReference type="ARBA" id="ARBA00023136"/>
    </source>
</evidence>
<evidence type="ECO:0000256" key="2">
    <source>
        <dbReference type="ARBA" id="ARBA00008929"/>
    </source>
</evidence>
<comment type="similarity">
    <text evidence="2">Belongs to the NrfD family.</text>
</comment>
<comment type="subcellular location">
    <subcellularLocation>
        <location evidence="1">Cell membrane</location>
        <topology evidence="1">Multi-pass membrane protein</topology>
    </subcellularLocation>
</comment>
<dbReference type="InterPro" id="IPR052049">
    <property type="entry name" value="Electron_transfer_protein"/>
</dbReference>
<evidence type="ECO:0000256" key="1">
    <source>
        <dbReference type="ARBA" id="ARBA00004651"/>
    </source>
</evidence>
<feature type="transmembrane region" description="Helical" evidence="7">
    <location>
        <begin position="15"/>
        <end position="36"/>
    </location>
</feature>
<keyword evidence="6 7" id="KW-0472">Membrane</keyword>
<feature type="transmembrane region" description="Helical" evidence="7">
    <location>
        <begin position="279"/>
        <end position="298"/>
    </location>
</feature>
<feature type="transmembrane region" description="Helical" evidence="7">
    <location>
        <begin position="90"/>
        <end position="108"/>
    </location>
</feature>
<evidence type="ECO:0000313" key="8">
    <source>
        <dbReference type="EMBL" id="KUJ80515.1"/>
    </source>
</evidence>
<feature type="transmembrane region" description="Helical" evidence="7">
    <location>
        <begin position="168"/>
        <end position="187"/>
    </location>
</feature>
<dbReference type="GO" id="GO:0005886">
    <property type="term" value="C:plasma membrane"/>
    <property type="evidence" value="ECO:0007669"/>
    <property type="project" value="UniProtKB-SubCell"/>
</dbReference>
<evidence type="ECO:0000256" key="7">
    <source>
        <dbReference type="SAM" id="Phobius"/>
    </source>
</evidence>
<evidence type="ECO:0000256" key="5">
    <source>
        <dbReference type="ARBA" id="ARBA00022989"/>
    </source>
</evidence>
<comment type="caution">
    <text evidence="8">The sequence shown here is derived from an EMBL/GenBank/DDBJ whole genome shotgun (WGS) entry which is preliminary data.</text>
</comment>
<keyword evidence="5 7" id="KW-1133">Transmembrane helix</keyword>
<feature type="transmembrane region" description="Helical" evidence="7">
    <location>
        <begin position="363"/>
        <end position="384"/>
    </location>
</feature>
<feature type="transmembrane region" description="Helical" evidence="7">
    <location>
        <begin position="310"/>
        <end position="329"/>
    </location>
</feature>
<reference evidence="8 9" key="1">
    <citation type="submission" date="2015-12" db="EMBL/GenBank/DDBJ databases">
        <authorList>
            <person name="Shamseldin A."/>
            <person name="Moawad H."/>
            <person name="Abd El-Rahim W.M."/>
            <person name="Sadowsky M.J."/>
        </authorList>
    </citation>
    <scope>NUCLEOTIDE SEQUENCE [LARGE SCALE GENOMIC DNA]</scope>
    <source>
        <strain evidence="8 9">ZGT118</strain>
    </source>
</reference>
<gene>
    <name evidence="8" type="ORF">AVO45_05560</name>
</gene>
<organism evidence="8 9">
    <name type="scientific">Ruegeria marisrubri</name>
    <dbReference type="NCBI Taxonomy" id="1685379"/>
    <lineage>
        <taxon>Bacteria</taxon>
        <taxon>Pseudomonadati</taxon>
        <taxon>Pseudomonadota</taxon>
        <taxon>Alphaproteobacteria</taxon>
        <taxon>Rhodobacterales</taxon>
        <taxon>Roseobacteraceae</taxon>
        <taxon>Ruegeria</taxon>
    </lineage>
</organism>
<keyword evidence="3" id="KW-1003">Cell membrane</keyword>
<feature type="transmembrane region" description="Helical" evidence="7">
    <location>
        <begin position="128"/>
        <end position="148"/>
    </location>
</feature>
<dbReference type="Pfam" id="PF03916">
    <property type="entry name" value="NrfD"/>
    <property type="match status" value="1"/>
</dbReference>
<dbReference type="InterPro" id="IPR005614">
    <property type="entry name" value="NrfD-like"/>
</dbReference>
<sequence>MERTIYRELKPTPQLWFVAFGLVVVVVAALASVIHVEHRGHIATGMTNQIVWGLPHVFAIFLIVAASGALNVASMASVFDKTQYKPLSRLSGLLAMALLVGGLAVLVLDLGRPDRLIVAMTTYNFSSIFAWNIFLYTGFLAIVAIYLFAQMSRGVTSEVVKRVGLVAFLWRLALTTGTGSIFGWLVARPGYDAAIMAPLFIAMSFSFGLAVFILVLVALFRLSERPLSDQLLYSFGRLLAIFAAVVLYFSAVRHLTNLYAAEHAGFEAFILAEGGFQTVLFWGGQVLLGGVVPIAMIFHPTFGKTRQAVLLASVLIILGGFAHIYQIVIGGQAYPMPLFPGYEVSSGFGDGAVAQYSPRWPELVLGLGGVAIALIATGLGAKVLRILPTNLSDANMERQGGNG</sequence>
<evidence type="ECO:0000256" key="4">
    <source>
        <dbReference type="ARBA" id="ARBA00022692"/>
    </source>
</evidence>
<feature type="transmembrane region" description="Helical" evidence="7">
    <location>
        <begin position="56"/>
        <end position="78"/>
    </location>
</feature>
<dbReference type="Proteomes" id="UP000053791">
    <property type="component" value="Unassembled WGS sequence"/>
</dbReference>
<evidence type="ECO:0000313" key="9">
    <source>
        <dbReference type="Proteomes" id="UP000053791"/>
    </source>
</evidence>
<dbReference type="AlphaFoldDB" id="A0A0X3TXS1"/>
<dbReference type="OrthoDB" id="9765987at2"/>
<protein>
    <submittedName>
        <fullName evidence="8">Molybdopterin oxidoreductase</fullName>
    </submittedName>
</protein>
<name>A0A0X3TXS1_9RHOB</name>
<keyword evidence="9" id="KW-1185">Reference proteome</keyword>
<feature type="transmembrane region" description="Helical" evidence="7">
    <location>
        <begin position="193"/>
        <end position="219"/>
    </location>
</feature>
<dbReference type="RefSeq" id="WP_068345853.1">
    <property type="nucleotide sequence ID" value="NZ_LQBQ01000012.1"/>
</dbReference>
<feature type="transmembrane region" description="Helical" evidence="7">
    <location>
        <begin position="231"/>
        <end position="251"/>
    </location>
</feature>
<proteinExistence type="inferred from homology"/>
<dbReference type="Gene3D" id="1.20.1630.10">
    <property type="entry name" value="Formate dehydrogenase/DMSO reductase domain"/>
    <property type="match status" value="1"/>
</dbReference>
<dbReference type="EMBL" id="LQBQ01000012">
    <property type="protein sequence ID" value="KUJ80515.1"/>
    <property type="molecule type" value="Genomic_DNA"/>
</dbReference>
<dbReference type="PANTHER" id="PTHR34856:SF2">
    <property type="entry name" value="PROTEIN NRFD"/>
    <property type="match status" value="1"/>
</dbReference>